<protein>
    <submittedName>
        <fullName evidence="6">MarR family transcriptional regulator</fullName>
    </submittedName>
</protein>
<dbReference type="SMART" id="SM00347">
    <property type="entry name" value="HTH_MARR"/>
    <property type="match status" value="1"/>
</dbReference>
<evidence type="ECO:0000259" key="5">
    <source>
        <dbReference type="PROSITE" id="PS50995"/>
    </source>
</evidence>
<dbReference type="AlphaFoldDB" id="A0A844QPC9"/>
<organism evidence="6 7">
    <name type="scientific">Nitratireductor arenosus</name>
    <dbReference type="NCBI Taxonomy" id="2682096"/>
    <lineage>
        <taxon>Bacteria</taxon>
        <taxon>Pseudomonadati</taxon>
        <taxon>Pseudomonadota</taxon>
        <taxon>Alphaproteobacteria</taxon>
        <taxon>Hyphomicrobiales</taxon>
        <taxon>Phyllobacteriaceae</taxon>
        <taxon>Nitratireductor</taxon>
    </lineage>
</organism>
<dbReference type="GO" id="GO:0006950">
    <property type="term" value="P:response to stress"/>
    <property type="evidence" value="ECO:0007669"/>
    <property type="project" value="TreeGrafter"/>
</dbReference>
<dbReference type="InterPro" id="IPR023187">
    <property type="entry name" value="Tscrpt_reg_MarR-type_CS"/>
</dbReference>
<dbReference type="InterPro" id="IPR000835">
    <property type="entry name" value="HTH_MarR-typ"/>
</dbReference>
<dbReference type="InterPro" id="IPR039422">
    <property type="entry name" value="MarR/SlyA-like"/>
</dbReference>
<gene>
    <name evidence="6" type="ORF">GN330_21380</name>
</gene>
<dbReference type="PANTHER" id="PTHR33164">
    <property type="entry name" value="TRANSCRIPTIONAL REGULATOR, MARR FAMILY"/>
    <property type="match status" value="1"/>
</dbReference>
<keyword evidence="2" id="KW-0238">DNA-binding</keyword>
<keyword evidence="3" id="KW-0804">Transcription</keyword>
<sequence>MRSNQSRRIGRGGAGRTTDKPTVIQNGTSQVPTPSIETYLTYQLARAHRRLHAELDERLQAENISVEQWRVLEILADRAGRSMGSLAELVLMNHPALTKLADRMVASGLIHRVADPDDQRRVLVHATDRGLAIHARLRPIVDTHGRRIEETFGASKAAALRALLEDLADGHEALARG</sequence>
<evidence type="ECO:0000256" key="4">
    <source>
        <dbReference type="SAM" id="MobiDB-lite"/>
    </source>
</evidence>
<keyword evidence="7" id="KW-1185">Reference proteome</keyword>
<name>A0A844QPC9_9HYPH</name>
<dbReference type="InterPro" id="IPR036390">
    <property type="entry name" value="WH_DNA-bd_sf"/>
</dbReference>
<dbReference type="EMBL" id="WPHG01000008">
    <property type="protein sequence ID" value="MVA99810.1"/>
    <property type="molecule type" value="Genomic_DNA"/>
</dbReference>
<evidence type="ECO:0000256" key="3">
    <source>
        <dbReference type="ARBA" id="ARBA00023163"/>
    </source>
</evidence>
<dbReference type="GO" id="GO:0003677">
    <property type="term" value="F:DNA binding"/>
    <property type="evidence" value="ECO:0007669"/>
    <property type="project" value="UniProtKB-KW"/>
</dbReference>
<dbReference type="InterPro" id="IPR036388">
    <property type="entry name" value="WH-like_DNA-bd_sf"/>
</dbReference>
<evidence type="ECO:0000256" key="1">
    <source>
        <dbReference type="ARBA" id="ARBA00023015"/>
    </source>
</evidence>
<dbReference type="PANTHER" id="PTHR33164:SF64">
    <property type="entry name" value="TRANSCRIPTIONAL REGULATOR SLYA"/>
    <property type="match status" value="1"/>
</dbReference>
<dbReference type="Proteomes" id="UP000463224">
    <property type="component" value="Unassembled WGS sequence"/>
</dbReference>
<reference evidence="6 7" key="1">
    <citation type="submission" date="2019-12" db="EMBL/GenBank/DDBJ databases">
        <title>Nitratireductor arenosus sp. nov., Isolated from sea sand, Jeju island, South Korea.</title>
        <authorList>
            <person name="Kim W."/>
        </authorList>
    </citation>
    <scope>NUCLEOTIDE SEQUENCE [LARGE SCALE GENOMIC DNA]</scope>
    <source>
        <strain evidence="6 7">CAU 1489</strain>
    </source>
</reference>
<dbReference type="GO" id="GO:0003700">
    <property type="term" value="F:DNA-binding transcription factor activity"/>
    <property type="evidence" value="ECO:0007669"/>
    <property type="project" value="InterPro"/>
</dbReference>
<evidence type="ECO:0000313" key="6">
    <source>
        <dbReference type="EMBL" id="MVA99810.1"/>
    </source>
</evidence>
<dbReference type="Gene3D" id="1.10.10.10">
    <property type="entry name" value="Winged helix-like DNA-binding domain superfamily/Winged helix DNA-binding domain"/>
    <property type="match status" value="1"/>
</dbReference>
<dbReference type="PROSITE" id="PS50995">
    <property type="entry name" value="HTH_MARR_2"/>
    <property type="match status" value="1"/>
</dbReference>
<comment type="caution">
    <text evidence="6">The sequence shown here is derived from an EMBL/GenBank/DDBJ whole genome shotgun (WGS) entry which is preliminary data.</text>
</comment>
<evidence type="ECO:0000256" key="2">
    <source>
        <dbReference type="ARBA" id="ARBA00023125"/>
    </source>
</evidence>
<proteinExistence type="predicted"/>
<evidence type="ECO:0000313" key="7">
    <source>
        <dbReference type="Proteomes" id="UP000463224"/>
    </source>
</evidence>
<dbReference type="PROSITE" id="PS01117">
    <property type="entry name" value="HTH_MARR_1"/>
    <property type="match status" value="1"/>
</dbReference>
<keyword evidence="1" id="KW-0805">Transcription regulation</keyword>
<dbReference type="SUPFAM" id="SSF46785">
    <property type="entry name" value="Winged helix' DNA-binding domain"/>
    <property type="match status" value="1"/>
</dbReference>
<feature type="region of interest" description="Disordered" evidence="4">
    <location>
        <begin position="1"/>
        <end position="31"/>
    </location>
</feature>
<feature type="domain" description="HTH marR-type" evidence="5">
    <location>
        <begin position="37"/>
        <end position="169"/>
    </location>
</feature>
<dbReference type="Pfam" id="PF12802">
    <property type="entry name" value="MarR_2"/>
    <property type="match status" value="1"/>
</dbReference>
<accession>A0A844QPC9</accession>